<reference evidence="1 2" key="1">
    <citation type="submission" date="2015-12" db="EMBL/GenBank/DDBJ databases">
        <title>Complete genome of Lacimicrobium alkaliphilum KCTC 32984.</title>
        <authorList>
            <person name="Kim S.-G."/>
            <person name="Lee Y.-J."/>
        </authorList>
    </citation>
    <scope>NUCLEOTIDE SEQUENCE [LARGE SCALE GENOMIC DNA]</scope>
    <source>
        <strain evidence="1 2">YelD216</strain>
    </source>
</reference>
<name>A0A0U3AIU7_9ALTE</name>
<dbReference type="EMBL" id="CP013650">
    <property type="protein sequence ID" value="ALS97922.1"/>
    <property type="molecule type" value="Genomic_DNA"/>
</dbReference>
<dbReference type="STRING" id="1526571.AT746_06340"/>
<dbReference type="Proteomes" id="UP000068447">
    <property type="component" value="Chromosome"/>
</dbReference>
<evidence type="ECO:0000313" key="1">
    <source>
        <dbReference type="EMBL" id="ALS97922.1"/>
    </source>
</evidence>
<evidence type="ECO:0000313" key="2">
    <source>
        <dbReference type="Proteomes" id="UP000068447"/>
    </source>
</evidence>
<proteinExistence type="predicted"/>
<gene>
    <name evidence="1" type="ORF">AT746_06340</name>
</gene>
<sequence>MIFMLQSIPKSVANLYTAMKDVIKSSAYHHWFSLNSGDILGTEINWLSNQLYSINLKVWKSAGEKSALCC</sequence>
<accession>A0A0U3AIU7</accession>
<keyword evidence="2" id="KW-1185">Reference proteome</keyword>
<dbReference type="AlphaFoldDB" id="A0A0U3AIU7"/>
<dbReference type="KEGG" id="lal:AT746_06340"/>
<protein>
    <submittedName>
        <fullName evidence="1">Uncharacterized protein</fullName>
    </submittedName>
</protein>
<organism evidence="1 2">
    <name type="scientific">Lacimicrobium alkaliphilum</name>
    <dbReference type="NCBI Taxonomy" id="1526571"/>
    <lineage>
        <taxon>Bacteria</taxon>
        <taxon>Pseudomonadati</taxon>
        <taxon>Pseudomonadota</taxon>
        <taxon>Gammaproteobacteria</taxon>
        <taxon>Alteromonadales</taxon>
        <taxon>Alteromonadaceae</taxon>
        <taxon>Lacimicrobium</taxon>
    </lineage>
</organism>